<proteinExistence type="predicted"/>
<comment type="caution">
    <text evidence="1">The sequence shown here is derived from an EMBL/GenBank/DDBJ whole genome shotgun (WGS) entry which is preliminary data.</text>
</comment>
<name>A0A9W4J433_9EURO</name>
<dbReference type="Proteomes" id="UP001152646">
    <property type="component" value="Unassembled WGS sequence"/>
</dbReference>
<accession>A0A9W4J433</accession>
<dbReference type="EMBL" id="CAJVPA010000180">
    <property type="protein sequence ID" value="CAG8368542.1"/>
    <property type="molecule type" value="Genomic_DNA"/>
</dbReference>
<organism evidence="1 2">
    <name type="scientific">Penicillium salamii</name>
    <dbReference type="NCBI Taxonomy" id="1612424"/>
    <lineage>
        <taxon>Eukaryota</taxon>
        <taxon>Fungi</taxon>
        <taxon>Dikarya</taxon>
        <taxon>Ascomycota</taxon>
        <taxon>Pezizomycotina</taxon>
        <taxon>Eurotiomycetes</taxon>
        <taxon>Eurotiomycetidae</taxon>
        <taxon>Eurotiales</taxon>
        <taxon>Aspergillaceae</taxon>
        <taxon>Penicillium</taxon>
    </lineage>
</organism>
<protein>
    <submittedName>
        <fullName evidence="1">Uncharacterized protein</fullName>
    </submittedName>
</protein>
<evidence type="ECO:0000313" key="1">
    <source>
        <dbReference type="EMBL" id="CAG8368542.1"/>
    </source>
</evidence>
<gene>
    <name evidence="1" type="ORF">PSALAMII_LOCUS4656</name>
</gene>
<dbReference type="AlphaFoldDB" id="A0A9W4J433"/>
<reference evidence="1" key="1">
    <citation type="submission" date="2021-07" db="EMBL/GenBank/DDBJ databases">
        <authorList>
            <person name="Branca A.L. A."/>
        </authorList>
    </citation>
    <scope>NUCLEOTIDE SEQUENCE</scope>
</reference>
<sequence length="75" mass="8363">MLSGLSMIKPSSKAHEMGSLGPEVSRVRYLLVSRYCPSCFWVGMVASGKPGRQYEILQISPVNPRQSHCHNSTRQ</sequence>
<evidence type="ECO:0000313" key="2">
    <source>
        <dbReference type="Proteomes" id="UP001152646"/>
    </source>
</evidence>